<feature type="region of interest" description="Disordered" evidence="1">
    <location>
        <begin position="230"/>
        <end position="303"/>
    </location>
</feature>
<evidence type="ECO:0000256" key="2">
    <source>
        <dbReference type="SAM" id="Phobius"/>
    </source>
</evidence>
<comment type="caution">
    <text evidence="3">The sequence shown here is derived from an EMBL/GenBank/DDBJ whole genome shotgun (WGS) entry which is preliminary data.</text>
</comment>
<evidence type="ECO:0000256" key="1">
    <source>
        <dbReference type="SAM" id="MobiDB-lite"/>
    </source>
</evidence>
<evidence type="ECO:0000313" key="3">
    <source>
        <dbReference type="EMBL" id="KAJ8278908.1"/>
    </source>
</evidence>
<dbReference type="EMBL" id="JAFJMO010000004">
    <property type="protein sequence ID" value="KAJ8278908.1"/>
    <property type="molecule type" value="Genomic_DNA"/>
</dbReference>
<keyword evidence="2" id="KW-0812">Transmembrane</keyword>
<reference evidence="3" key="1">
    <citation type="journal article" date="2023" name="Science">
        <title>Genome structures resolve the early diversification of teleost fishes.</title>
        <authorList>
            <person name="Parey E."/>
            <person name="Louis A."/>
            <person name="Montfort J."/>
            <person name="Bouchez O."/>
            <person name="Roques C."/>
            <person name="Iampietro C."/>
            <person name="Lluch J."/>
            <person name="Castinel A."/>
            <person name="Donnadieu C."/>
            <person name="Desvignes T."/>
            <person name="Floi Bucao C."/>
            <person name="Jouanno E."/>
            <person name="Wen M."/>
            <person name="Mejri S."/>
            <person name="Dirks R."/>
            <person name="Jansen H."/>
            <person name="Henkel C."/>
            <person name="Chen W.J."/>
            <person name="Zahm M."/>
            <person name="Cabau C."/>
            <person name="Klopp C."/>
            <person name="Thompson A.W."/>
            <person name="Robinson-Rechavi M."/>
            <person name="Braasch I."/>
            <person name="Lecointre G."/>
            <person name="Bobe J."/>
            <person name="Postlethwait J.H."/>
            <person name="Berthelot C."/>
            <person name="Roest Crollius H."/>
            <person name="Guiguen Y."/>
        </authorList>
    </citation>
    <scope>NUCLEOTIDE SEQUENCE</scope>
    <source>
        <strain evidence="3">Concon-B</strain>
    </source>
</reference>
<organism evidence="3 4">
    <name type="scientific">Conger conger</name>
    <name type="common">Conger eel</name>
    <name type="synonym">Muraena conger</name>
    <dbReference type="NCBI Taxonomy" id="82655"/>
    <lineage>
        <taxon>Eukaryota</taxon>
        <taxon>Metazoa</taxon>
        <taxon>Chordata</taxon>
        <taxon>Craniata</taxon>
        <taxon>Vertebrata</taxon>
        <taxon>Euteleostomi</taxon>
        <taxon>Actinopterygii</taxon>
        <taxon>Neopterygii</taxon>
        <taxon>Teleostei</taxon>
        <taxon>Anguilliformes</taxon>
        <taxon>Congridae</taxon>
        <taxon>Conger</taxon>
    </lineage>
</organism>
<keyword evidence="2" id="KW-0472">Membrane</keyword>
<dbReference type="AlphaFoldDB" id="A0A9Q1DR06"/>
<keyword evidence="2" id="KW-1133">Transmembrane helix</keyword>
<protein>
    <submittedName>
        <fullName evidence="3">Uncharacterized protein</fullName>
    </submittedName>
</protein>
<keyword evidence="4" id="KW-1185">Reference proteome</keyword>
<gene>
    <name evidence="3" type="ORF">COCON_G00059740</name>
</gene>
<name>A0A9Q1DR06_CONCO</name>
<sequence>MPRLTSGCRGSLREEGGLLQESFIEEPDGLVSVNLLVLSAVSAFATGAVLSGLAVCWIMGHKHRSRSRSGAARGSRGKGDKEQSMLGQGGSGSVVSVSRAGEGGGGGRGGRAQAETLFDMPNGWARGELDLLPTPEQTPLQQKRPPPGLRLGDTSWDQSQTFLNSNSQNTPSSTVIYLSSKLLQGRREEPGDPGQPAERQHYLSLAAHHRGEGQGGGGRALRNSAGEYAYPATPQESPDRRRAVSAPNPQMDFGEPTLRWGPEGYNFNSNNGAPSPALCHYPAPRGPHHPAWPGPGSTGPPGG</sequence>
<feature type="transmembrane region" description="Helical" evidence="2">
    <location>
        <begin position="35"/>
        <end position="59"/>
    </location>
</feature>
<proteinExistence type="predicted"/>
<accession>A0A9Q1DR06</accession>
<dbReference type="Proteomes" id="UP001152803">
    <property type="component" value="Unassembled WGS sequence"/>
</dbReference>
<evidence type="ECO:0000313" key="4">
    <source>
        <dbReference type="Proteomes" id="UP001152803"/>
    </source>
</evidence>
<feature type="compositionally biased region" description="Gly residues" evidence="1">
    <location>
        <begin position="101"/>
        <end position="110"/>
    </location>
</feature>
<dbReference type="OrthoDB" id="9988752at2759"/>
<feature type="region of interest" description="Disordered" evidence="1">
    <location>
        <begin position="66"/>
        <end position="150"/>
    </location>
</feature>